<feature type="non-terminal residue" evidence="7">
    <location>
        <position position="238"/>
    </location>
</feature>
<dbReference type="AlphaFoldDB" id="A0A3P7QU30"/>
<keyword evidence="2" id="KW-0479">Metal-binding</keyword>
<dbReference type="Gene3D" id="3.30.40.10">
    <property type="entry name" value="Zinc/RING finger domain, C3HC4 (zinc finger)"/>
    <property type="match status" value="1"/>
</dbReference>
<dbReference type="PANTHER" id="PTHR46147:SF3">
    <property type="entry name" value="HISTONE-LYSINE N-METHYLTRANSFERASE ASH1"/>
    <property type="match status" value="1"/>
</dbReference>
<dbReference type="SMART" id="SM00249">
    <property type="entry name" value="PHD"/>
    <property type="match status" value="1"/>
</dbReference>
<gene>
    <name evidence="7" type="ORF">CGOC_LOCUS12282</name>
</gene>
<reference evidence="7 8" key="1">
    <citation type="submission" date="2018-11" db="EMBL/GenBank/DDBJ databases">
        <authorList>
            <consortium name="Pathogen Informatics"/>
        </authorList>
    </citation>
    <scope>NUCLEOTIDE SEQUENCE [LARGE SCALE GENOMIC DNA]</scope>
</reference>
<dbReference type="OrthoDB" id="422362at2759"/>
<dbReference type="Proteomes" id="UP000271889">
    <property type="component" value="Unassembled WGS sequence"/>
</dbReference>
<dbReference type="SUPFAM" id="SSF57903">
    <property type="entry name" value="FYVE/PHD zinc finger"/>
    <property type="match status" value="1"/>
</dbReference>
<dbReference type="GO" id="GO:0008270">
    <property type="term" value="F:zinc ion binding"/>
    <property type="evidence" value="ECO:0007669"/>
    <property type="project" value="UniProtKB-KW"/>
</dbReference>
<dbReference type="InterPro" id="IPR019787">
    <property type="entry name" value="Znf_PHD-finger"/>
</dbReference>
<dbReference type="InterPro" id="IPR001965">
    <property type="entry name" value="Znf_PHD"/>
</dbReference>
<evidence type="ECO:0000313" key="8">
    <source>
        <dbReference type="Proteomes" id="UP000271889"/>
    </source>
</evidence>
<evidence type="ECO:0000313" key="7">
    <source>
        <dbReference type="EMBL" id="VDN33049.1"/>
    </source>
</evidence>
<keyword evidence="3" id="KW-0863">Zinc-finger</keyword>
<dbReference type="GO" id="GO:0005654">
    <property type="term" value="C:nucleoplasm"/>
    <property type="evidence" value="ECO:0007669"/>
    <property type="project" value="TreeGrafter"/>
</dbReference>
<evidence type="ECO:0000256" key="4">
    <source>
        <dbReference type="ARBA" id="ARBA00022833"/>
    </source>
</evidence>
<evidence type="ECO:0000259" key="6">
    <source>
        <dbReference type="SMART" id="SM00249"/>
    </source>
</evidence>
<comment type="subcellular location">
    <subcellularLocation>
        <location evidence="1">Nucleus</location>
    </subcellularLocation>
</comment>
<dbReference type="InterPro" id="IPR013083">
    <property type="entry name" value="Znf_RING/FYVE/PHD"/>
</dbReference>
<organism evidence="7 8">
    <name type="scientific">Cylicostephanus goldi</name>
    <name type="common">Nematode worm</name>
    <dbReference type="NCBI Taxonomy" id="71465"/>
    <lineage>
        <taxon>Eukaryota</taxon>
        <taxon>Metazoa</taxon>
        <taxon>Ecdysozoa</taxon>
        <taxon>Nematoda</taxon>
        <taxon>Chromadorea</taxon>
        <taxon>Rhabditida</taxon>
        <taxon>Rhabditina</taxon>
        <taxon>Rhabditomorpha</taxon>
        <taxon>Strongyloidea</taxon>
        <taxon>Strongylidae</taxon>
        <taxon>Cylicostephanus</taxon>
    </lineage>
</organism>
<keyword evidence="8" id="KW-1185">Reference proteome</keyword>
<feature type="domain" description="Zinc finger PHD-type" evidence="6">
    <location>
        <begin position="26"/>
        <end position="69"/>
    </location>
</feature>
<dbReference type="PANTHER" id="PTHR46147">
    <property type="entry name" value="HISTONE-LYSINE N-METHYLTRANSFERASE ASH1"/>
    <property type="match status" value="1"/>
</dbReference>
<dbReference type="GO" id="GO:0006355">
    <property type="term" value="P:regulation of DNA-templated transcription"/>
    <property type="evidence" value="ECO:0007669"/>
    <property type="project" value="TreeGrafter"/>
</dbReference>
<dbReference type="EMBL" id="UYRV01122018">
    <property type="protein sequence ID" value="VDN33049.1"/>
    <property type="molecule type" value="Genomic_DNA"/>
</dbReference>
<protein>
    <recommendedName>
        <fullName evidence="6">Zinc finger PHD-type domain-containing protein</fullName>
    </recommendedName>
</protein>
<keyword evidence="5" id="KW-0539">Nucleus</keyword>
<evidence type="ECO:0000256" key="5">
    <source>
        <dbReference type="ARBA" id="ARBA00023242"/>
    </source>
</evidence>
<evidence type="ECO:0000256" key="2">
    <source>
        <dbReference type="ARBA" id="ARBA00022723"/>
    </source>
</evidence>
<evidence type="ECO:0000256" key="3">
    <source>
        <dbReference type="ARBA" id="ARBA00022771"/>
    </source>
</evidence>
<proteinExistence type="predicted"/>
<name>A0A3P7QU30_CYLGO</name>
<dbReference type="GO" id="GO:0042800">
    <property type="term" value="F:histone H3K4 methyltransferase activity"/>
    <property type="evidence" value="ECO:0007669"/>
    <property type="project" value="TreeGrafter"/>
</dbReference>
<dbReference type="Pfam" id="PF00628">
    <property type="entry name" value="PHD"/>
    <property type="match status" value="1"/>
</dbReference>
<evidence type="ECO:0000256" key="1">
    <source>
        <dbReference type="ARBA" id="ARBA00004123"/>
    </source>
</evidence>
<sequence>MLQVGGYDPDAVWPTGKANEKDDAVRCVCGSLEEDGEMTLCDTCNFWLHSECLQDVDPDADEYKCQFCRGTIPGNRPSSDVVLAKQPEIRLYACTYYKALVNNRSIQVRLNETVHVKRTAGDDHKKILKKLMDALVNNRSIQVRLNETVHVKRTAGDDHKKILKKLMDVSEKKKKNSEEEKFEDIPSANNTRLPSETFHRKDLRVFRVERLFTAPGGHRFVFGFYYARPHETFCDSQR</sequence>
<keyword evidence="4" id="KW-0862">Zinc</keyword>
<accession>A0A3P7QU30</accession>
<dbReference type="InterPro" id="IPR011011">
    <property type="entry name" value="Znf_FYVE_PHD"/>
</dbReference>